<accession>A0A0B6VRM0</accession>
<reference evidence="1 2" key="1">
    <citation type="submission" date="2015-02" db="EMBL/GenBank/DDBJ databases">
        <title>Complete genome sequences of Edwardsiella bacteriophages, PEi20 and PEi26.</title>
        <authorList>
            <person name="Yasuike M."/>
            <person name="Nishiki I."/>
            <person name="Iwasaki Y."/>
            <person name="Nakamura Y."/>
            <person name="Fujiwara A."/>
            <person name="Hassan E.S."/>
            <person name="Mahmoud M.M."/>
            <person name="Kawato Y."/>
            <person name="Nagai S."/>
            <person name="Kobayashi T."/>
            <person name="Ototake M."/>
            <person name="Nakai T."/>
        </authorList>
    </citation>
    <scope>NUCLEOTIDE SEQUENCE [LARGE SCALE GENOMIC DNA]</scope>
</reference>
<dbReference type="Pfam" id="PF12322">
    <property type="entry name" value="T4_baseplate"/>
    <property type="match status" value="1"/>
</dbReference>
<protein>
    <submittedName>
        <fullName evidence="1">Baseplate hub assembly catalyst</fullName>
    </submittedName>
</protein>
<dbReference type="InterPro" id="IPR024364">
    <property type="entry name" value="Baseplate_phage_T4-like"/>
</dbReference>
<proteinExistence type="predicted"/>
<evidence type="ECO:0000313" key="2">
    <source>
        <dbReference type="Proteomes" id="UP000225144"/>
    </source>
</evidence>
<organism evidence="1 2">
    <name type="scientific">Edwardsiella phage PEi26</name>
    <dbReference type="NCBI Taxonomy" id="1608311"/>
    <lineage>
        <taxon>Viruses</taxon>
        <taxon>Duplodnaviria</taxon>
        <taxon>Heunggongvirae</taxon>
        <taxon>Uroviricota</taxon>
        <taxon>Caudoviricetes</taxon>
        <taxon>Pantevenvirales</taxon>
        <taxon>Straboviridae</taxon>
        <taxon>Tevenvirinae</taxon>
        <taxon>Kanagawavirus</taxon>
        <taxon>Kanagawavirus pei20</taxon>
    </lineage>
</organism>
<dbReference type="EMBL" id="AP014715">
    <property type="protein sequence ID" value="BAQ23159.1"/>
    <property type="molecule type" value="Genomic_DNA"/>
</dbReference>
<dbReference type="Proteomes" id="UP000225144">
    <property type="component" value="Genome"/>
</dbReference>
<sequence>MANIIRCKMPDGVHRFKPFTVADYRDFLLVRNDMGNKSEEEQIVLLDEMLEDYFGDYPKSWRPYMFVQVYSGSIGKTKIPVMYECSTCGKNKQFLFNMAQDELKAPSIEVAGLKIEFNFPDEILEDKSEMILSTIKSVEDSNAKYSWASLSEEEQVAVIDAIDLESFESLMKQMAPIRFDIKFGCCQKRHIVYERFIDIFRLLLNPDEVFSFYQVNHLLVKNHYNLESIMQMIPIERSIALSLVEKDLK</sequence>
<name>A0A0B6VRM0_9CAUD</name>
<evidence type="ECO:0000313" key="1">
    <source>
        <dbReference type="EMBL" id="BAQ23159.1"/>
    </source>
</evidence>
<gene>
    <name evidence="1" type="primary">51</name>
</gene>